<dbReference type="InterPro" id="IPR046027">
    <property type="entry name" value="DUF5985"/>
</dbReference>
<reference evidence="2" key="1">
    <citation type="submission" date="2020-11" db="EMBL/GenBank/DDBJ databases">
        <title>Bacterial whole genome sequence for Caenimonas sp. DR4.4.</title>
        <authorList>
            <person name="Le V."/>
            <person name="Ko S.-R."/>
            <person name="Ahn C.-Y."/>
            <person name="Oh H.-M."/>
        </authorList>
    </citation>
    <scope>NUCLEOTIDE SEQUENCE</scope>
    <source>
        <strain evidence="2">DR4.4</strain>
    </source>
</reference>
<keyword evidence="3" id="KW-1185">Reference proteome</keyword>
<protein>
    <submittedName>
        <fullName evidence="2">Uncharacterized protein</fullName>
    </submittedName>
</protein>
<evidence type="ECO:0000313" key="2">
    <source>
        <dbReference type="EMBL" id="MBG9388424.1"/>
    </source>
</evidence>
<dbReference type="Proteomes" id="UP000651050">
    <property type="component" value="Unassembled WGS sequence"/>
</dbReference>
<gene>
    <name evidence="2" type="ORF">I5803_10360</name>
</gene>
<dbReference type="Pfam" id="PF19447">
    <property type="entry name" value="DUF5985"/>
    <property type="match status" value="1"/>
</dbReference>
<dbReference type="AlphaFoldDB" id="A0A931H4G9"/>
<evidence type="ECO:0000313" key="3">
    <source>
        <dbReference type="Proteomes" id="UP000651050"/>
    </source>
</evidence>
<dbReference type="EMBL" id="JADWYS010000001">
    <property type="protein sequence ID" value="MBG9388424.1"/>
    <property type="molecule type" value="Genomic_DNA"/>
</dbReference>
<name>A0A931H4G9_9BURK</name>
<feature type="transmembrane region" description="Helical" evidence="1">
    <location>
        <begin position="61"/>
        <end position="78"/>
    </location>
</feature>
<dbReference type="RefSeq" id="WP_196986286.1">
    <property type="nucleotide sequence ID" value="NZ_JADWYS010000001.1"/>
</dbReference>
<accession>A0A931H4G9</accession>
<evidence type="ECO:0000256" key="1">
    <source>
        <dbReference type="SAM" id="Phobius"/>
    </source>
</evidence>
<sequence length="85" mass="9607">MEQILTGGIVAGSFVAGLFFFRFWRTTRDGFFLYFAGSFWIEGINRLALGLLPEASELSPVFYGLRVVAYGLIIVAIWQKNRPRA</sequence>
<keyword evidence="1" id="KW-0472">Membrane</keyword>
<keyword evidence="1" id="KW-1133">Transmembrane helix</keyword>
<comment type="caution">
    <text evidence="2">The sequence shown here is derived from an EMBL/GenBank/DDBJ whole genome shotgun (WGS) entry which is preliminary data.</text>
</comment>
<feature type="transmembrane region" description="Helical" evidence="1">
    <location>
        <begin position="6"/>
        <end position="24"/>
    </location>
</feature>
<keyword evidence="1" id="KW-0812">Transmembrane</keyword>
<organism evidence="2 3">
    <name type="scientific">Caenimonas aquaedulcis</name>
    <dbReference type="NCBI Taxonomy" id="2793270"/>
    <lineage>
        <taxon>Bacteria</taxon>
        <taxon>Pseudomonadati</taxon>
        <taxon>Pseudomonadota</taxon>
        <taxon>Betaproteobacteria</taxon>
        <taxon>Burkholderiales</taxon>
        <taxon>Comamonadaceae</taxon>
        <taxon>Caenimonas</taxon>
    </lineage>
</organism>
<feature type="transmembrane region" description="Helical" evidence="1">
    <location>
        <begin position="31"/>
        <end position="49"/>
    </location>
</feature>
<proteinExistence type="predicted"/>